<feature type="region of interest" description="Disordered" evidence="1">
    <location>
        <begin position="2280"/>
        <end position="2363"/>
    </location>
</feature>
<proteinExistence type="predicted"/>
<gene>
    <name evidence="2" type="ORF">EVOR1521_LOCUS13623</name>
</gene>
<name>A0AA36IIW3_9DINO</name>
<comment type="caution">
    <text evidence="2">The sequence shown here is derived from an EMBL/GenBank/DDBJ whole genome shotgun (WGS) entry which is preliminary data.</text>
</comment>
<accession>A0AA36IIW3</accession>
<dbReference type="Proteomes" id="UP001178507">
    <property type="component" value="Unassembled WGS sequence"/>
</dbReference>
<feature type="non-terminal residue" evidence="2">
    <location>
        <position position="2363"/>
    </location>
</feature>
<organism evidence="2 3">
    <name type="scientific">Effrenium voratum</name>
    <dbReference type="NCBI Taxonomy" id="2562239"/>
    <lineage>
        <taxon>Eukaryota</taxon>
        <taxon>Sar</taxon>
        <taxon>Alveolata</taxon>
        <taxon>Dinophyceae</taxon>
        <taxon>Suessiales</taxon>
        <taxon>Symbiodiniaceae</taxon>
        <taxon>Effrenium</taxon>
    </lineage>
</organism>
<dbReference type="EMBL" id="CAUJNA010001541">
    <property type="protein sequence ID" value="CAJ1387571.1"/>
    <property type="molecule type" value="Genomic_DNA"/>
</dbReference>
<evidence type="ECO:0000256" key="1">
    <source>
        <dbReference type="SAM" id="MobiDB-lite"/>
    </source>
</evidence>
<feature type="compositionally biased region" description="Polar residues" evidence="1">
    <location>
        <begin position="2354"/>
        <end position="2363"/>
    </location>
</feature>
<keyword evidence="3" id="KW-1185">Reference proteome</keyword>
<feature type="compositionally biased region" description="Acidic residues" evidence="1">
    <location>
        <begin position="2309"/>
        <end position="2333"/>
    </location>
</feature>
<reference evidence="2" key="1">
    <citation type="submission" date="2023-08" db="EMBL/GenBank/DDBJ databases">
        <authorList>
            <person name="Chen Y."/>
            <person name="Shah S."/>
            <person name="Dougan E. K."/>
            <person name="Thang M."/>
            <person name="Chan C."/>
        </authorList>
    </citation>
    <scope>NUCLEOTIDE SEQUENCE</scope>
</reference>
<feature type="compositionally biased region" description="Acidic residues" evidence="1">
    <location>
        <begin position="2284"/>
        <end position="2297"/>
    </location>
</feature>
<sequence length="2363" mass="253433">GSATVTLQLQPPVDFRVLGSEPSLAPIKATGSSWGEAVTLALDEDAILLANAEYFLHLTVEARVPASRTAWEVNILDGPVTPFQADSSDRSIGVLATGALTATLATRALHASAASLLTVYFRPQMQTSFRYLALTAPQGYDFSDALSPGTCTLTVLLSLPSYCQCLVGFAPHSARIVLPPFSRLQSQEFGFAISAQLPSFALAWIEETTGHAFFALETQTDDEEPIDKRQLSLATRIFPHTCAQASASVVSLVPSQISTATVRFQPVADHSYFSLTGFFLYINAPVGYAWVTPLTSWTATIQSAAGLSPASELLPAGICTGEANVLCLNATFMVLASEVVTLTADIRIPDQNPDVPQDGRLPNLVVWQLLFSLAPSGTSILPQDRWMGCEAAFAAPNRVRRIFSAAVEASNAVVSAENDITFSITTVTEVPVGGAIVVLAPSDVFAFPEPCELAVPDARATDIYGLLLPDSAGAACRSAAALPYRAAVALRFGALPPNAYLFTILRVRNLQTISAVAVQWQVYTIGAESDIDAAVPPLDAAQSFEGFSVLVALTAFIDTELLDPTAAKFTKGRGELNQVVIYFEQALASVAGQTLSVSIPEGFRLPWRDSEDCTSVDARLGVAPVNLADPFGRGNFDPARFAFFPGNTKVACASSPDGTTAYLTVSEALVEISRFYVFRLVVQNADRSPVSNFWRLEFGPQASLPIPGFTMQAFQQLAVSAAFAGAAQRVGQAPPNLLELRFQPSVPVPSGGALQLIPPLGFELIASVPRTSRGVLVKAGARCLDSSPVFIGAGYSFEQCQAACAQRGAEFFSFGIGDRSGECVQETSLDGSEPCQQFIADETSSVYQITPTGNCFRFVLDEDGTLRSDVDCSLQRKQTMSLPGQALVTDPTVMTTVAIFGLAVDSTPLASTKVYTARIAVRNPQAAEQNLWTLQSFSQTLLVDAALLEDGTADGFALEPGLDRLELVALPELEKHRAGAQVDLSFAWAPSEQLIPSDVIQVELPSWLNASVCGSLASESPGLATEDCSAGSGTLRFSLSGALAEGQRMDFRMTVQNPSAQQLTSLPRGELSLVRVSHMRPVTSAAGETLLALASSGATSHAVQLPMPLLEVRQASPPFAVAGHFPTRLELDFRLASSGADQLWVDTSGANPMDFTQAQCNVAAEGQDTAALFGSISCYPGGQLDLEVRSQLTTVLSQLRVEFATFEAQRLYTLKVDGLRLGFVAEAAALTVASSTASSSANAEDFGQAFLLDRSSLSLRLAGLLELKPPGAGSFASLSEGAMFDTTFFLAADGQHFLTMAFVLQAAVLGSERLIVYPATGVSVSSSADFGLAAEDVSFSTRLRELHADDDVFQVYAQSGSPAQFSQRLDVVFLGSGTALPSGLPLSLRLPCRVWSVAAGNGWLLLTSLAENWGQLGSITNTNVEDWPEGMQLIPAFDPRASMVTASNMGASALILVTLVFTPTQAVAKDSYLRVSAPELFLWRGDCLAASSPSGLFLDECWRDPAAPHVVLLPLALALHPGLAYEVWMEALTPPELRPPNRWGVATLSLPSGLEQHRAVVPSQVARLRGFELVGLQARLEPLADEGGVTGVTGLPFLLSFHAAGAAPFAALKLTAPPAVSLHCAERTAELDWRLLATLQRASLARCQPFVENALSGLWLDLGAPISSEWLAVPLRAQSSKHLGKPDGFWSLEILADGVKVASNLIVRSHPETLRAVPAVPSPAPLQAFDCGHPFCAALASAGGASSVAGLWMGATAAVDVALSLSRILAPASGGLAARRFANSFSHGFPAARIFSNFVELAAPQPLRWEELDVGTDHVQWQVLLGSSALSGNRPFQSEEQRLACDAAASGLLVGLRPRGAEWLAGLSVACQPWAAVERDEAWEEAGEELGGGRSVSNCTGLVPINGSELWANCQGIPELKPCPDPEKCCCNENFQYSELTQLCEACDLAAAASEPMRLCPLGMAVIGADVGAVREDEWPPELRTSRVCSLRLRCGLLHLRHWAGSAEATQVASWQPQVQQEDLALPGFAELGLEWWHYAAAGGGLLVILYCLYRGCCASQSANVYGDTQASDRKSIFSRLKPSAVLPMIYRPLVSLLSRLLEPLWRRLLRPVLVWVAQTRAARASWGLAKRVGSCAWQRLTRWFPCLRRLERISLAKAWQTLRDPMGASQATRQKVVRRWEIRRQILAGTFSAQQAKEDLVNQLKRGEINEQELAARQKEIDELVAQAASLRARRSMKDRLSTSRDVFRTKSLGALSSFRKSGTSLSEHRGRGCCCCRRPPDDMDDWPNEEVEQDVQETQATEQPKAEDDDEWEYFWEEDEEEEGFEDDVEVDASLSQTDVLGPLPSVHPQETAGSSKMSRV</sequence>
<protein>
    <submittedName>
        <fullName evidence="2">Uncharacterized protein</fullName>
    </submittedName>
</protein>
<evidence type="ECO:0000313" key="3">
    <source>
        <dbReference type="Proteomes" id="UP001178507"/>
    </source>
</evidence>
<evidence type="ECO:0000313" key="2">
    <source>
        <dbReference type="EMBL" id="CAJ1387571.1"/>
    </source>
</evidence>